<dbReference type="SMART" id="SM00382">
    <property type="entry name" value="AAA"/>
    <property type="match status" value="1"/>
</dbReference>
<sequence>MSASDGFLFLSSIPFEFKSFLTKDSNIHLKQALLSTVRSDQLPRSLVSSTDVHYLDWAGGAPVNEECSKAMAESFYDPTPIVNPHTGFGRSRQLVQETRRHVIEFFGGSVESHILIWTSGATQSLQIVGEHFPLGESSSALVYSLESHTSALGLRALARGAVGVASIDSPLDIDWLNGHPPRSPDGPERLYVLAGECNLSGAKARDLPGTVRELKSAGYTVLLDAAKLACTPGGLDLAELEADFVAISLYKVFGAPTGLGALIVRMDAVSKLAGALADGQCYFGGGSVDAIAATSAFCIRSASIAKALERGSINWQAICQQLPAALAAYPEKSSWIYLRRHVQGLISLLYSELRGLRHATGEPLCRIIAGNHGSSEAQGPTLAAVYQWAEGTPIPFDVVEALAHTRGLLVRAGCCCNAGACQRWLKLSDGDVRTNYESGRVCGGRDEPAPSGFVRVSLGYMSTVADVYAWIQLVITEFLDAEPAAPPRHLKAGSSHLAAECGVDGATVSGIAVYPVKGAGSLTDATGAALQKWLLSAAHGGLVLDRQFVPCTPDGKVIHSKNSKYGPKLKTITTALDVSRGCLWLRSDAGPRPVMAQMTELVDWEFGSALLTMMRLQNVPDAVELAGAELVSLSEFADLVLGQGCTIKPVEGMAPKDMLVVSTATIAAEASRTSVEMDAGIFRANVMVEGSSPGREYAWNECMLSCAAGRQSVSLVVKRHCVRCAAIGRSALTALASKADSSKPVMGIIVKATTAGGGAADLKTQFTVGVSVMHPSHQSWSNEGLRRPSDLTARERRHIHMHSNIFNGTNLYDPVEQERTLASIRDAVHPEVPGPGPGMVMMSAREKKARMLAGDDTVEKARSSVLYDANCLPTTDNFNMGDVIDFKNDPKKPWFDPSRELGRRHNRVVVVEGMRRRTRQMELQTSLDTLLTDSAEYEAISAMRKARRRASEAIGPAASDSVANFKDEVMFTCGKRGGFLNSATEIDRRRHHREKFVRPIEPNPMLLVYPSIRSIGAPPLTARQMKHLDLFSSQVFSHGGERFNADLYVVERCVLEWGGVCGELFVMVPPLHPLAPAPISARQRKLVYHSFSNIFADDERKVYHPEVQTCVLAEVNDRLRTPLRKEISAPTPLQMRRRTLEGSNTIFGLSPTGSGHRGRGVSGRYTSPRSAMPRPVKKRIEAGHFGKARSMGETRPPPAGASSPSRGAGSATCSIGPLLGHKTLDKSTISSLQQIVVDKKLQERQADSRRHREPHYSDLFGSPTPAVDSPVRSRSAYATNMDWASASYHRGSPTSAASCRESASQRKRRDMASGGSDTKTERTITVMSDPPVKPPRRRLRASVDEPSDDMFGQWALGWDERYWRELRPYLKRLAEDEELTHLYKSAFDHLKQDQQVGEVASDLEFRYNKDGPLGLVEAICEELDSTSQQSGGAIKSIGELCNRDEIALDIALAEEAEERQWKSLVLGAAIGLYQQVLLHASPDQQRSNEDLSLHGELLLQLCRHRRTPPSVKESHPEESDTAAAPGGQQAKKVREIPESFRHASPKTVSPNLRKVAPESPTGEEVPKSPIGRPTSGSGIKRSGTGNNAEADGVPVIRERLSTEFNEVNAAKIVPDTPVYVDSDGDIAHGFMIEDPITGAMLDAHLLRCNGLKMTMRPGSMQIALTVRLNDRRMACKRIPDAEARAHLLKFIEAGEAAKTLEEGGRDLEAIRQYEYAITLSKDVSNADVEEVCFTFSRRVEELRRKIAAKNHTAVTNPTRPRMVYRERGPMARRAAPGVRRPVAAEAAASGSSNGGGVTASHQSEIESLIVSVTGVKWDDVVGLEEPKRHLMEMIILPSLNPQVDRGVEASSDSLDLQLFTGLRAPPLGLLLFGPPGNGKTHLAKAVASQCKDVTFFSVSASALTSRWHGEDEKMVRDLFTVARARAPSVIFMDEVDSILGKRGGNDHEATRRLKTEMLIQLDGIHQDTGDGRRVVVLAATNRPMDLDEAVLRRFPKRIYVPLPEPATRAAAIKKLVGDVPNSKITNRDIEKIVAATDNYSHSDLNQLCREAAMSSMRSLKMDKVRTMKPEDLPPLMLDNFTEALKVIRPSSTGESINDLVEWNRNHGVLVSRIRGPYYTYRVGLIAVYITLRIVYRKAFGEAIDESTGINKEVILLLLTAMISINRVSKRPVFELKVATFLTLTLSYCVAVLYFVDTFLFAWFTLACFMVWVVAGHPKYSGPRSVEYIAGSSDMNNRVLSEPERKKGSNGAAAKVPSQWLVLFYCPSLPTAVEATFIFASLAEKYTSDRLSFGLVDVDRWPDAAFSQNIDPKLKSVQLPTLVLYKGGKEVSRYPTIPDGPVEAEVQYKLTRAFTQSTLSAYFRLSEASGRF</sequence>
<name>A0A7J6LGN9_PERCH</name>
<dbReference type="Gene3D" id="3.40.640.10">
    <property type="entry name" value="Type I PLP-dependent aspartate aminotransferase-like (Major domain)"/>
    <property type="match status" value="1"/>
</dbReference>
<dbReference type="InterPro" id="IPR015422">
    <property type="entry name" value="PyrdxlP-dep_Trfase_small"/>
</dbReference>
<dbReference type="InterPro" id="IPR003960">
    <property type="entry name" value="ATPase_AAA_CS"/>
</dbReference>
<feature type="transmembrane region" description="Helical" evidence="5">
    <location>
        <begin position="2117"/>
        <end position="2135"/>
    </location>
</feature>
<dbReference type="InterPro" id="IPR000192">
    <property type="entry name" value="Aminotrans_V_dom"/>
</dbReference>
<evidence type="ECO:0000256" key="4">
    <source>
        <dbReference type="SAM" id="MobiDB-lite"/>
    </source>
</evidence>
<organism evidence="7 8">
    <name type="scientific">Perkinsus chesapeaki</name>
    <name type="common">Clam parasite</name>
    <name type="synonym">Perkinsus andrewsi</name>
    <dbReference type="NCBI Taxonomy" id="330153"/>
    <lineage>
        <taxon>Eukaryota</taxon>
        <taxon>Sar</taxon>
        <taxon>Alveolata</taxon>
        <taxon>Perkinsozoa</taxon>
        <taxon>Perkinsea</taxon>
        <taxon>Perkinsida</taxon>
        <taxon>Perkinsidae</taxon>
        <taxon>Perkinsus</taxon>
    </lineage>
</organism>
<feature type="compositionally biased region" description="Basic and acidic residues" evidence="4">
    <location>
        <begin position="1241"/>
        <end position="1256"/>
    </location>
</feature>
<keyword evidence="5" id="KW-0812">Transmembrane</keyword>
<dbReference type="EMBL" id="JAAPAO010000500">
    <property type="protein sequence ID" value="KAF4658286.1"/>
    <property type="molecule type" value="Genomic_DNA"/>
</dbReference>
<feature type="region of interest" description="Disordered" evidence="4">
    <location>
        <begin position="1144"/>
        <end position="1214"/>
    </location>
</feature>
<dbReference type="PANTHER" id="PTHR23074:SF17">
    <property type="entry name" value="FIDGETIN-LIKE PROTEIN 1"/>
    <property type="match status" value="1"/>
</dbReference>
<evidence type="ECO:0000256" key="5">
    <source>
        <dbReference type="SAM" id="Phobius"/>
    </source>
</evidence>
<dbReference type="Gene3D" id="3.90.1150.10">
    <property type="entry name" value="Aspartate Aminotransferase, domain 1"/>
    <property type="match status" value="1"/>
</dbReference>
<dbReference type="Pfam" id="PF00266">
    <property type="entry name" value="Aminotran_5"/>
    <property type="match status" value="1"/>
</dbReference>
<feature type="compositionally biased region" description="Low complexity" evidence="4">
    <location>
        <begin position="1774"/>
        <end position="1791"/>
    </location>
</feature>
<keyword evidence="8" id="KW-1185">Reference proteome</keyword>
<evidence type="ECO:0000256" key="2">
    <source>
        <dbReference type="ARBA" id="ARBA00022741"/>
    </source>
</evidence>
<dbReference type="GO" id="GO:0016887">
    <property type="term" value="F:ATP hydrolysis activity"/>
    <property type="evidence" value="ECO:0007669"/>
    <property type="project" value="InterPro"/>
</dbReference>
<proteinExistence type="inferred from homology"/>
<feature type="region of interest" description="Disordered" evidence="4">
    <location>
        <begin position="1774"/>
        <end position="1799"/>
    </location>
</feature>
<feature type="region of interest" description="Disordered" evidence="4">
    <location>
        <begin position="1286"/>
        <end position="1341"/>
    </location>
</feature>
<dbReference type="InterPro" id="IPR015421">
    <property type="entry name" value="PyrdxlP-dep_Trfase_major"/>
</dbReference>
<feature type="compositionally biased region" description="Basic and acidic residues" evidence="4">
    <location>
        <begin position="1532"/>
        <end position="1541"/>
    </location>
</feature>
<feature type="region of interest" description="Disordered" evidence="4">
    <location>
        <begin position="1241"/>
        <end position="1273"/>
    </location>
</feature>
<dbReference type="InterPro" id="IPR003593">
    <property type="entry name" value="AAA+_ATPase"/>
</dbReference>
<comment type="similarity">
    <text evidence="1">Belongs to the AAA ATPase family.</text>
</comment>
<dbReference type="InterPro" id="IPR003959">
    <property type="entry name" value="ATPase_AAA_core"/>
</dbReference>
<dbReference type="SUPFAM" id="SSF52833">
    <property type="entry name" value="Thioredoxin-like"/>
    <property type="match status" value="1"/>
</dbReference>
<gene>
    <name evidence="7" type="ORF">FOL47_008092</name>
</gene>
<dbReference type="Pfam" id="PF00004">
    <property type="entry name" value="AAA"/>
    <property type="match status" value="1"/>
</dbReference>
<feature type="region of interest" description="Disordered" evidence="4">
    <location>
        <begin position="1507"/>
        <end position="1590"/>
    </location>
</feature>
<evidence type="ECO:0000256" key="1">
    <source>
        <dbReference type="ARBA" id="ARBA00006914"/>
    </source>
</evidence>
<dbReference type="Gene3D" id="3.40.50.300">
    <property type="entry name" value="P-loop containing nucleotide triphosphate hydrolases"/>
    <property type="match status" value="1"/>
</dbReference>
<dbReference type="SUPFAM" id="SSF53383">
    <property type="entry name" value="PLP-dependent transferases"/>
    <property type="match status" value="1"/>
</dbReference>
<dbReference type="InterPro" id="IPR027417">
    <property type="entry name" value="P-loop_NTPase"/>
</dbReference>
<reference evidence="7 8" key="1">
    <citation type="submission" date="2020-04" db="EMBL/GenBank/DDBJ databases">
        <title>Perkinsus chesapeaki whole genome sequence.</title>
        <authorList>
            <person name="Bogema D.R."/>
        </authorList>
    </citation>
    <scope>NUCLEOTIDE SEQUENCE [LARGE SCALE GENOMIC DNA]</scope>
    <source>
        <strain evidence="7">ATCC PRA-425</strain>
    </source>
</reference>
<comment type="caution">
    <text evidence="7">The sequence shown here is derived from an EMBL/GenBank/DDBJ whole genome shotgun (WGS) entry which is preliminary data.</text>
</comment>
<dbReference type="InterPro" id="IPR036249">
    <property type="entry name" value="Thioredoxin-like_sf"/>
</dbReference>
<dbReference type="FunFam" id="1.10.8.60:FF:000022">
    <property type="entry name" value="Fidgetin like 1"/>
    <property type="match status" value="1"/>
</dbReference>
<accession>A0A7J6LGN9</accession>
<dbReference type="Proteomes" id="UP000591131">
    <property type="component" value="Unassembled WGS sequence"/>
</dbReference>
<keyword evidence="5" id="KW-1133">Transmembrane helix</keyword>
<keyword evidence="2" id="KW-0547">Nucleotide-binding</keyword>
<dbReference type="Gene3D" id="1.10.8.60">
    <property type="match status" value="1"/>
</dbReference>
<evidence type="ECO:0000256" key="3">
    <source>
        <dbReference type="ARBA" id="ARBA00022840"/>
    </source>
</evidence>
<dbReference type="PANTHER" id="PTHR23074">
    <property type="entry name" value="AAA DOMAIN-CONTAINING"/>
    <property type="match status" value="1"/>
</dbReference>
<dbReference type="InterPro" id="IPR050304">
    <property type="entry name" value="MT-severing_AAA_ATPase"/>
</dbReference>
<dbReference type="SUPFAM" id="SSF52540">
    <property type="entry name" value="P-loop containing nucleoside triphosphate hydrolases"/>
    <property type="match status" value="1"/>
</dbReference>
<evidence type="ECO:0000313" key="7">
    <source>
        <dbReference type="EMBL" id="KAF4658286.1"/>
    </source>
</evidence>
<dbReference type="Gene3D" id="3.40.30.10">
    <property type="entry name" value="Glutaredoxin"/>
    <property type="match status" value="1"/>
</dbReference>
<dbReference type="PROSITE" id="PS00674">
    <property type="entry name" value="AAA"/>
    <property type="match status" value="1"/>
</dbReference>
<evidence type="ECO:0000259" key="6">
    <source>
        <dbReference type="SMART" id="SM00382"/>
    </source>
</evidence>
<feature type="domain" description="AAA+ ATPase" evidence="6">
    <location>
        <begin position="1865"/>
        <end position="2004"/>
    </location>
</feature>
<protein>
    <recommendedName>
        <fullName evidence="6">AAA+ ATPase domain-containing protein</fullName>
    </recommendedName>
</protein>
<keyword evidence="3" id="KW-0067">ATP-binding</keyword>
<evidence type="ECO:0000313" key="8">
    <source>
        <dbReference type="Proteomes" id="UP000591131"/>
    </source>
</evidence>
<feature type="compositionally biased region" description="Low complexity" evidence="4">
    <location>
        <begin position="1200"/>
        <end position="1211"/>
    </location>
</feature>
<dbReference type="OrthoDB" id="10264306at2759"/>
<dbReference type="InterPro" id="IPR015424">
    <property type="entry name" value="PyrdxlP-dep_Trfase"/>
</dbReference>
<dbReference type="GO" id="GO:0005524">
    <property type="term" value="F:ATP binding"/>
    <property type="evidence" value="ECO:0007669"/>
    <property type="project" value="UniProtKB-KW"/>
</dbReference>
<keyword evidence="5" id="KW-0472">Membrane</keyword>
<feature type="transmembrane region" description="Helical" evidence="5">
    <location>
        <begin position="2184"/>
        <end position="2214"/>
    </location>
</feature>